<protein>
    <submittedName>
        <fullName evidence="1">Uncharacterized protein</fullName>
    </submittedName>
</protein>
<dbReference type="Proteomes" id="UP000000226">
    <property type="component" value="Chromosome 9"/>
</dbReference>
<evidence type="ECO:0000313" key="1">
    <source>
        <dbReference type="EMBL" id="ESW08763.1"/>
    </source>
</evidence>
<dbReference type="Gramene" id="ESW08763">
    <property type="protein sequence ID" value="ESW08763"/>
    <property type="gene ID" value="PHAVU_009G072500g"/>
</dbReference>
<reference evidence="2" key="1">
    <citation type="journal article" date="2014" name="Nat. Genet.">
        <title>A reference genome for common bean and genome-wide analysis of dual domestications.</title>
        <authorList>
            <person name="Schmutz J."/>
            <person name="McClean P.E."/>
            <person name="Mamidi S."/>
            <person name="Wu G.A."/>
            <person name="Cannon S.B."/>
            <person name="Grimwood J."/>
            <person name="Jenkins J."/>
            <person name="Shu S."/>
            <person name="Song Q."/>
            <person name="Chavarro C."/>
            <person name="Torres-Torres M."/>
            <person name="Geffroy V."/>
            <person name="Moghaddam S.M."/>
            <person name="Gao D."/>
            <person name="Abernathy B."/>
            <person name="Barry K."/>
            <person name="Blair M."/>
            <person name="Brick M.A."/>
            <person name="Chovatia M."/>
            <person name="Gepts P."/>
            <person name="Goodstein D.M."/>
            <person name="Gonzales M."/>
            <person name="Hellsten U."/>
            <person name="Hyten D.L."/>
            <person name="Jia G."/>
            <person name="Kelly J.D."/>
            <person name="Kudrna D."/>
            <person name="Lee R."/>
            <person name="Richard M.M."/>
            <person name="Miklas P.N."/>
            <person name="Osorno J.M."/>
            <person name="Rodrigues J."/>
            <person name="Thareau V."/>
            <person name="Urrea C.A."/>
            <person name="Wang M."/>
            <person name="Yu Y."/>
            <person name="Zhang M."/>
            <person name="Wing R.A."/>
            <person name="Cregan P.B."/>
            <person name="Rokhsar D.S."/>
            <person name="Jackson S.A."/>
        </authorList>
    </citation>
    <scope>NUCLEOTIDE SEQUENCE [LARGE SCALE GENOMIC DNA]</scope>
    <source>
        <strain evidence="2">cv. G19833</strain>
    </source>
</reference>
<proteinExistence type="predicted"/>
<dbReference type="EMBL" id="CM002296">
    <property type="protein sequence ID" value="ESW08763.1"/>
    <property type="molecule type" value="Genomic_DNA"/>
</dbReference>
<sequence>MFFNLNSFRTKFVLGSSFFLGLSIPQSFIEIFHVKHQHSWHDLHVAHNSGGVDCIHFGHHTCENDAARKDSGLQWWEKFSVYNADGRNDDFL</sequence>
<accession>V7AVX9</accession>
<dbReference type="OMA" id="YWHESLL"/>
<dbReference type="OrthoDB" id="1641903at2759"/>
<name>V7AVX9_PHAVU</name>
<dbReference type="STRING" id="3885.V7AVX9"/>
<dbReference type="eggNOG" id="KOG1292">
    <property type="taxonomic scope" value="Eukaryota"/>
</dbReference>
<keyword evidence="2" id="KW-1185">Reference proteome</keyword>
<organism evidence="1 2">
    <name type="scientific">Phaseolus vulgaris</name>
    <name type="common">Kidney bean</name>
    <name type="synonym">French bean</name>
    <dbReference type="NCBI Taxonomy" id="3885"/>
    <lineage>
        <taxon>Eukaryota</taxon>
        <taxon>Viridiplantae</taxon>
        <taxon>Streptophyta</taxon>
        <taxon>Embryophyta</taxon>
        <taxon>Tracheophyta</taxon>
        <taxon>Spermatophyta</taxon>
        <taxon>Magnoliopsida</taxon>
        <taxon>eudicotyledons</taxon>
        <taxon>Gunneridae</taxon>
        <taxon>Pentapetalae</taxon>
        <taxon>rosids</taxon>
        <taxon>fabids</taxon>
        <taxon>Fabales</taxon>
        <taxon>Fabaceae</taxon>
        <taxon>Papilionoideae</taxon>
        <taxon>50 kb inversion clade</taxon>
        <taxon>NPAAA clade</taxon>
        <taxon>indigoferoid/millettioid clade</taxon>
        <taxon>Phaseoleae</taxon>
        <taxon>Phaseolus</taxon>
    </lineage>
</organism>
<dbReference type="AlphaFoldDB" id="V7AVX9"/>
<gene>
    <name evidence="1" type="ORF">PHAVU_009G072500g</name>
</gene>
<evidence type="ECO:0000313" key="2">
    <source>
        <dbReference type="Proteomes" id="UP000000226"/>
    </source>
</evidence>